<dbReference type="AlphaFoldDB" id="A0A1H7YJR6"/>
<comment type="similarity">
    <text evidence="1">Belongs to the glycosyltransferase 2 family.</text>
</comment>
<dbReference type="GO" id="GO:0016757">
    <property type="term" value="F:glycosyltransferase activity"/>
    <property type="evidence" value="ECO:0007669"/>
    <property type="project" value="UniProtKB-KW"/>
</dbReference>
<proteinExistence type="inferred from homology"/>
<evidence type="ECO:0000313" key="6">
    <source>
        <dbReference type="Proteomes" id="UP000199206"/>
    </source>
</evidence>
<dbReference type="PANTHER" id="PTHR43685:SF5">
    <property type="entry name" value="GLYCOSYLTRANSFERASE EPSE-RELATED"/>
    <property type="match status" value="1"/>
</dbReference>
<dbReference type="RefSeq" id="WP_093663671.1">
    <property type="nucleotide sequence ID" value="NZ_FOCF01000001.1"/>
</dbReference>
<evidence type="ECO:0000256" key="2">
    <source>
        <dbReference type="ARBA" id="ARBA00022676"/>
    </source>
</evidence>
<dbReference type="SUPFAM" id="SSF53448">
    <property type="entry name" value="Nucleotide-diphospho-sugar transferases"/>
    <property type="match status" value="1"/>
</dbReference>
<gene>
    <name evidence="5" type="ORF">SAMN05192583_0273</name>
</gene>
<dbReference type="InterPro" id="IPR001173">
    <property type="entry name" value="Glyco_trans_2-like"/>
</dbReference>
<evidence type="ECO:0000259" key="4">
    <source>
        <dbReference type="Pfam" id="PF00535"/>
    </source>
</evidence>
<dbReference type="PANTHER" id="PTHR43685">
    <property type="entry name" value="GLYCOSYLTRANSFERASE"/>
    <property type="match status" value="1"/>
</dbReference>
<dbReference type="STRING" id="1166340.SAMN05192583_0273"/>
<dbReference type="EMBL" id="FOCF01000001">
    <property type="protein sequence ID" value="SEM45568.1"/>
    <property type="molecule type" value="Genomic_DNA"/>
</dbReference>
<evidence type="ECO:0000313" key="5">
    <source>
        <dbReference type="EMBL" id="SEM45568.1"/>
    </source>
</evidence>
<dbReference type="InterPro" id="IPR050834">
    <property type="entry name" value="Glycosyltransf_2"/>
</dbReference>
<dbReference type="Proteomes" id="UP000199206">
    <property type="component" value="Unassembled WGS sequence"/>
</dbReference>
<evidence type="ECO:0000256" key="3">
    <source>
        <dbReference type="ARBA" id="ARBA00022679"/>
    </source>
</evidence>
<organism evidence="5 6">
    <name type="scientific">Sphingomonas gellani</name>
    <dbReference type="NCBI Taxonomy" id="1166340"/>
    <lineage>
        <taxon>Bacteria</taxon>
        <taxon>Pseudomonadati</taxon>
        <taxon>Pseudomonadota</taxon>
        <taxon>Alphaproteobacteria</taxon>
        <taxon>Sphingomonadales</taxon>
        <taxon>Sphingomonadaceae</taxon>
        <taxon>Sphingomonas</taxon>
    </lineage>
</organism>
<reference evidence="6" key="1">
    <citation type="submission" date="2016-10" db="EMBL/GenBank/DDBJ databases">
        <authorList>
            <person name="Varghese N."/>
            <person name="Submissions S."/>
        </authorList>
    </citation>
    <scope>NUCLEOTIDE SEQUENCE [LARGE SCALE GENOMIC DNA]</scope>
    <source>
        <strain evidence="6">S6-262</strain>
    </source>
</reference>
<keyword evidence="6" id="KW-1185">Reference proteome</keyword>
<dbReference type="InterPro" id="IPR029044">
    <property type="entry name" value="Nucleotide-diphossugar_trans"/>
</dbReference>
<dbReference type="Pfam" id="PF00535">
    <property type="entry name" value="Glycos_transf_2"/>
    <property type="match status" value="1"/>
</dbReference>
<keyword evidence="2" id="KW-0328">Glycosyltransferase</keyword>
<protein>
    <submittedName>
        <fullName evidence="5">Glycosyl transferase family 2</fullName>
    </submittedName>
</protein>
<name>A0A1H7YJR6_9SPHN</name>
<evidence type="ECO:0000256" key="1">
    <source>
        <dbReference type="ARBA" id="ARBA00006739"/>
    </source>
</evidence>
<dbReference type="Gene3D" id="3.90.550.10">
    <property type="entry name" value="Spore Coat Polysaccharide Biosynthesis Protein SpsA, Chain A"/>
    <property type="match status" value="1"/>
</dbReference>
<keyword evidence="3 5" id="KW-0808">Transferase</keyword>
<accession>A0A1H7YJR6</accession>
<feature type="domain" description="Glycosyltransferase 2-like" evidence="4">
    <location>
        <begin position="4"/>
        <end position="166"/>
    </location>
</feature>
<sequence>MRLSVVMSVYNDAPFVERAVTSILRQSWSGFEFIIINDGCTDGSTDILRRLATADPRIRLVEQENRGLVASLNRGFAMATGDLVARMDGDDESLPHRFERQLAFLDKHPDHGVIGAQTINIDATGKVVGLFDAYPRTDEAFRAAMESDMLINHPSAIIDRAAFEKVGGYRPLYRHCEDYDLWLRLSEVTKLCSVEDFLHRYRLDPGQVTKRHLLPMEIGAAVAWEAHRERQAGRPDPTTALGELPSVRQLGDLDRLFGKSGVARRVRERVVPKVLWSQPALTSGGADLLCQHVADGGDRHALPRVVPRLLRFGEYRGAARLAASLSRSRRTRVDG</sequence>